<dbReference type="InterPro" id="IPR008949">
    <property type="entry name" value="Isoprenoid_synthase_dom_sf"/>
</dbReference>
<dbReference type="InterPro" id="IPR053378">
    <property type="entry name" value="Prenyl_diphosphate_synthase"/>
</dbReference>
<dbReference type="Gene3D" id="1.10.600.10">
    <property type="entry name" value="Farnesyl Diphosphate Synthase"/>
    <property type="match status" value="1"/>
</dbReference>
<dbReference type="GO" id="GO:0004659">
    <property type="term" value="F:prenyltransferase activity"/>
    <property type="evidence" value="ECO:0007669"/>
    <property type="project" value="InterPro"/>
</dbReference>
<name>A0A0F5VB15_9GAMM</name>
<dbReference type="OrthoDB" id="9805316at2"/>
<sequence>MTNSLSQQLAEYAARNNDQLEHWLTQLPFSDQPLVLAMRHGTLLGGKRARPFLTYVTGSMLGAEMDDLDAPAAAVECIHAYSLIHDDLPAMDDDELRRGKPTCHIAFDEATAILAGDALQTLAFEILAAGRLSAEGNSQRIAMVRELAQAAGAAGMCAGQALDLAAEHKRVGLAQLETIHRHKTGALIRCAVRLGALAAGEKGVAILPQLDRYAEAIGLAFQVQDDILDVISDTQTLGKPQGSDVALEKSTYPALLGLAGAQEKARQLYQEALHALEAIPYNTDSLEVFARYVIERNN</sequence>
<dbReference type="NCBIfam" id="NF007877">
    <property type="entry name" value="PRK10581.1"/>
    <property type="match status" value="1"/>
</dbReference>
<dbReference type="InterPro" id="IPR000092">
    <property type="entry name" value="Polyprenyl_synt"/>
</dbReference>
<keyword evidence="5" id="KW-0460">Magnesium</keyword>
<dbReference type="GO" id="GO:0008654">
    <property type="term" value="P:phospholipid biosynthetic process"/>
    <property type="evidence" value="ECO:0007669"/>
    <property type="project" value="UniProtKB-ARBA"/>
</dbReference>
<evidence type="ECO:0000256" key="2">
    <source>
        <dbReference type="ARBA" id="ARBA00006706"/>
    </source>
</evidence>
<keyword evidence="9" id="KW-1185">Reference proteome</keyword>
<dbReference type="SFLD" id="SFLDG01017">
    <property type="entry name" value="Polyprenyl_Transferase_Like"/>
    <property type="match status" value="1"/>
</dbReference>
<proteinExistence type="inferred from homology"/>
<dbReference type="PROSITE" id="PS00444">
    <property type="entry name" value="POLYPRENYL_SYNTHASE_2"/>
    <property type="match status" value="1"/>
</dbReference>
<evidence type="ECO:0000256" key="6">
    <source>
        <dbReference type="ARBA" id="ARBA00023229"/>
    </source>
</evidence>
<dbReference type="PROSITE" id="PS00723">
    <property type="entry name" value="POLYPRENYL_SYNTHASE_1"/>
    <property type="match status" value="1"/>
</dbReference>
<dbReference type="GO" id="GO:0046872">
    <property type="term" value="F:metal ion binding"/>
    <property type="evidence" value="ECO:0007669"/>
    <property type="project" value="UniProtKB-KW"/>
</dbReference>
<dbReference type="RefSeq" id="WP_046221512.1">
    <property type="nucleotide sequence ID" value="NZ_JWYV01000014.1"/>
</dbReference>
<comment type="similarity">
    <text evidence="2 7">Belongs to the FPP/GGPP synthase family.</text>
</comment>
<comment type="cofactor">
    <cofactor evidence="1">
        <name>Mg(2+)</name>
        <dbReference type="ChEBI" id="CHEBI:18420"/>
    </cofactor>
</comment>
<dbReference type="SUPFAM" id="SSF48576">
    <property type="entry name" value="Terpenoid synthases"/>
    <property type="match status" value="1"/>
</dbReference>
<comment type="caution">
    <text evidence="8">The sequence shown here is derived from an EMBL/GenBank/DDBJ whole genome shotgun (WGS) entry which is preliminary data.</text>
</comment>
<gene>
    <name evidence="8" type="ORF">KY46_15315</name>
</gene>
<dbReference type="Pfam" id="PF00348">
    <property type="entry name" value="polyprenyl_synt"/>
    <property type="match status" value="1"/>
</dbReference>
<dbReference type="FunFam" id="1.10.600.10:FF:000001">
    <property type="entry name" value="Geranylgeranyl diphosphate synthase"/>
    <property type="match status" value="1"/>
</dbReference>
<evidence type="ECO:0000313" key="9">
    <source>
        <dbReference type="Proteomes" id="UP000033633"/>
    </source>
</evidence>
<dbReference type="PANTHER" id="PTHR43281">
    <property type="entry name" value="FARNESYL DIPHOSPHATE SYNTHASE"/>
    <property type="match status" value="1"/>
</dbReference>
<reference evidence="8 9" key="1">
    <citation type="submission" date="2014-12" db="EMBL/GenBank/DDBJ databases">
        <title>Mercury Reductase activity and rhizosphere competence traits in the genome of root associated Photobacterium halotolerans MELD1.</title>
        <authorList>
            <person name="Mathew D.C."/>
            <person name="Huang C.-C."/>
        </authorList>
    </citation>
    <scope>NUCLEOTIDE SEQUENCE [LARGE SCALE GENOMIC DNA]</scope>
    <source>
        <strain evidence="8 9">MELD1</strain>
    </source>
</reference>
<dbReference type="NCBIfam" id="NF045485">
    <property type="entry name" value="FPPsyn"/>
    <property type="match status" value="1"/>
</dbReference>
<dbReference type="GO" id="GO:0016114">
    <property type="term" value="P:terpenoid biosynthetic process"/>
    <property type="evidence" value="ECO:0007669"/>
    <property type="project" value="UniProtKB-ARBA"/>
</dbReference>
<dbReference type="STRING" id="265726.KY46_15315"/>
<dbReference type="SFLD" id="SFLDS00005">
    <property type="entry name" value="Isoprenoid_Synthase_Type_I"/>
    <property type="match status" value="1"/>
</dbReference>
<evidence type="ECO:0000256" key="5">
    <source>
        <dbReference type="ARBA" id="ARBA00022842"/>
    </source>
</evidence>
<dbReference type="GO" id="GO:0005737">
    <property type="term" value="C:cytoplasm"/>
    <property type="evidence" value="ECO:0007669"/>
    <property type="project" value="UniProtKB-ARBA"/>
</dbReference>
<evidence type="ECO:0000313" key="8">
    <source>
        <dbReference type="EMBL" id="KKC98971.1"/>
    </source>
</evidence>
<keyword evidence="3 7" id="KW-0808">Transferase</keyword>
<dbReference type="EMBL" id="JWYV01000014">
    <property type="protein sequence ID" value="KKC98971.1"/>
    <property type="molecule type" value="Genomic_DNA"/>
</dbReference>
<accession>A0A0F5VB15</accession>
<keyword evidence="6" id="KW-0414">Isoprene biosynthesis</keyword>
<dbReference type="AlphaFoldDB" id="A0A0F5VB15"/>
<evidence type="ECO:0000256" key="7">
    <source>
        <dbReference type="RuleBase" id="RU004466"/>
    </source>
</evidence>
<keyword evidence="4" id="KW-0479">Metal-binding</keyword>
<evidence type="ECO:0000256" key="3">
    <source>
        <dbReference type="ARBA" id="ARBA00022679"/>
    </source>
</evidence>
<dbReference type="PATRIC" id="fig|265726.11.peg.1329"/>
<dbReference type="Proteomes" id="UP000033633">
    <property type="component" value="Unassembled WGS sequence"/>
</dbReference>
<dbReference type="PANTHER" id="PTHR43281:SF1">
    <property type="entry name" value="FARNESYL DIPHOSPHATE SYNTHASE"/>
    <property type="match status" value="1"/>
</dbReference>
<dbReference type="CDD" id="cd00685">
    <property type="entry name" value="Trans_IPPS_HT"/>
    <property type="match status" value="1"/>
</dbReference>
<evidence type="ECO:0000256" key="1">
    <source>
        <dbReference type="ARBA" id="ARBA00001946"/>
    </source>
</evidence>
<organism evidence="8 9">
    <name type="scientific">Photobacterium halotolerans</name>
    <dbReference type="NCBI Taxonomy" id="265726"/>
    <lineage>
        <taxon>Bacteria</taxon>
        <taxon>Pseudomonadati</taxon>
        <taxon>Pseudomonadota</taxon>
        <taxon>Gammaproteobacteria</taxon>
        <taxon>Vibrionales</taxon>
        <taxon>Vibrionaceae</taxon>
        <taxon>Photobacterium</taxon>
    </lineage>
</organism>
<dbReference type="InterPro" id="IPR033749">
    <property type="entry name" value="Polyprenyl_synt_CS"/>
</dbReference>
<protein>
    <submittedName>
        <fullName evidence="8">Geranyl transferase</fullName>
    </submittedName>
</protein>
<evidence type="ECO:0000256" key="4">
    <source>
        <dbReference type="ARBA" id="ARBA00022723"/>
    </source>
</evidence>